<feature type="transmembrane region" description="Helical" evidence="5">
    <location>
        <begin position="111"/>
        <end position="131"/>
    </location>
</feature>
<keyword evidence="2 5" id="KW-0812">Transmembrane</keyword>
<feature type="transmembrane region" description="Helical" evidence="5">
    <location>
        <begin position="43"/>
        <end position="63"/>
    </location>
</feature>
<evidence type="ECO:0000256" key="2">
    <source>
        <dbReference type="ARBA" id="ARBA00022692"/>
    </source>
</evidence>
<dbReference type="GO" id="GO:0016020">
    <property type="term" value="C:membrane"/>
    <property type="evidence" value="ECO:0007669"/>
    <property type="project" value="UniProtKB-SubCell"/>
</dbReference>
<feature type="transmembrane region" description="Helical" evidence="5">
    <location>
        <begin position="19"/>
        <end position="37"/>
    </location>
</feature>
<dbReference type="EMBL" id="DMBR01000188">
    <property type="protein sequence ID" value="HAE94127.1"/>
    <property type="molecule type" value="Genomic_DNA"/>
</dbReference>
<keyword evidence="4 5" id="KW-0472">Membrane</keyword>
<comment type="caution">
    <text evidence="7">The sequence shown here is derived from an EMBL/GenBank/DDBJ whole genome shotgun (WGS) entry which is preliminary data.</text>
</comment>
<dbReference type="GO" id="GO:0000271">
    <property type="term" value="P:polysaccharide biosynthetic process"/>
    <property type="evidence" value="ECO:0007669"/>
    <property type="project" value="InterPro"/>
</dbReference>
<dbReference type="AlphaFoldDB" id="A0A3B9KZW7"/>
<evidence type="ECO:0000259" key="6">
    <source>
        <dbReference type="Pfam" id="PF04138"/>
    </source>
</evidence>
<sequence length="139" mass="15369">MVTPAEQETSSTAKAGVRYFLASLVALVIDYLATLFLHRGFGLALSVAAGLSFLVVGLIFYFVHEFWTFRRSTSALSVRRLVANLVVLVISGALRVAVIFALEIWRAPEGIWVTLYFLAGVACSFTANFVLNRFVVFRD</sequence>
<dbReference type="Proteomes" id="UP000259173">
    <property type="component" value="Unassembled WGS sequence"/>
</dbReference>
<organism evidence="7 8">
    <name type="scientific">Hyphomonas atlantica</name>
    <dbReference type="NCBI Taxonomy" id="1280948"/>
    <lineage>
        <taxon>Bacteria</taxon>
        <taxon>Pseudomonadati</taxon>
        <taxon>Pseudomonadota</taxon>
        <taxon>Alphaproteobacteria</taxon>
        <taxon>Hyphomonadales</taxon>
        <taxon>Hyphomonadaceae</taxon>
        <taxon>Hyphomonas</taxon>
    </lineage>
</organism>
<comment type="subcellular location">
    <subcellularLocation>
        <location evidence="1">Membrane</location>
        <topology evidence="1">Multi-pass membrane protein</topology>
    </subcellularLocation>
</comment>
<feature type="transmembrane region" description="Helical" evidence="5">
    <location>
        <begin position="83"/>
        <end position="105"/>
    </location>
</feature>
<proteinExistence type="predicted"/>
<gene>
    <name evidence="7" type="ORF">DCG65_06175</name>
</gene>
<evidence type="ECO:0000256" key="3">
    <source>
        <dbReference type="ARBA" id="ARBA00022989"/>
    </source>
</evidence>
<evidence type="ECO:0000313" key="8">
    <source>
        <dbReference type="Proteomes" id="UP000259173"/>
    </source>
</evidence>
<feature type="domain" description="GtrA/DPMS transmembrane" evidence="6">
    <location>
        <begin position="18"/>
        <end position="137"/>
    </location>
</feature>
<evidence type="ECO:0000256" key="4">
    <source>
        <dbReference type="ARBA" id="ARBA00023136"/>
    </source>
</evidence>
<keyword evidence="3 5" id="KW-1133">Transmembrane helix</keyword>
<evidence type="ECO:0000313" key="7">
    <source>
        <dbReference type="EMBL" id="HAE94127.1"/>
    </source>
</evidence>
<dbReference type="Pfam" id="PF04138">
    <property type="entry name" value="GtrA_DPMS_TM"/>
    <property type="match status" value="1"/>
</dbReference>
<evidence type="ECO:0000256" key="5">
    <source>
        <dbReference type="SAM" id="Phobius"/>
    </source>
</evidence>
<accession>A0A3B9KZW7</accession>
<reference evidence="7 8" key="1">
    <citation type="journal article" date="2018" name="Nat. Biotechnol.">
        <title>A standardized bacterial taxonomy based on genome phylogeny substantially revises the tree of life.</title>
        <authorList>
            <person name="Parks D.H."/>
            <person name="Chuvochina M."/>
            <person name="Waite D.W."/>
            <person name="Rinke C."/>
            <person name="Skarshewski A."/>
            <person name="Chaumeil P.A."/>
            <person name="Hugenholtz P."/>
        </authorList>
    </citation>
    <scope>NUCLEOTIDE SEQUENCE [LARGE SCALE GENOMIC DNA]</scope>
    <source>
        <strain evidence="7">UBA8557</strain>
    </source>
</reference>
<protein>
    <recommendedName>
        <fullName evidence="6">GtrA/DPMS transmembrane domain-containing protein</fullName>
    </recommendedName>
</protein>
<name>A0A3B9KZW7_9PROT</name>
<dbReference type="InterPro" id="IPR007267">
    <property type="entry name" value="GtrA_DPMS_TM"/>
</dbReference>
<evidence type="ECO:0000256" key="1">
    <source>
        <dbReference type="ARBA" id="ARBA00004141"/>
    </source>
</evidence>